<evidence type="ECO:0000256" key="1">
    <source>
        <dbReference type="ARBA" id="ARBA00010641"/>
    </source>
</evidence>
<comment type="similarity">
    <text evidence="1">Belongs to the sigma-70 factor family. ECF subfamily.</text>
</comment>
<reference evidence="7 8" key="1">
    <citation type="journal article" date="2015" name="Int. J. Syst. Evol. Microbiol.">
        <title>Amycolatopsis rhabdoformis sp. nov., an actinomycete isolated from a tropical forest soil.</title>
        <authorList>
            <person name="Souza W.R."/>
            <person name="Silva R.E."/>
            <person name="Goodfellow M."/>
            <person name="Busarakam K."/>
            <person name="Figueiro F.S."/>
            <person name="Ferreira D."/>
            <person name="Rodrigues-Filho E."/>
            <person name="Moraes L.A.B."/>
            <person name="Zucchi T.D."/>
        </authorList>
    </citation>
    <scope>NUCLEOTIDE SEQUENCE [LARGE SCALE GENOMIC DNA]</scope>
    <source>
        <strain evidence="7 8">NCIMB 14900</strain>
    </source>
</reference>
<evidence type="ECO:0000256" key="4">
    <source>
        <dbReference type="ARBA" id="ARBA00023163"/>
    </source>
</evidence>
<keyword evidence="4" id="KW-0804">Transcription</keyword>
<sequence>MTRLGVTPAPGEGHESRGVSAISSRGSLATALAKLPHSERDVPLLVALAQLDWRCEMRAEMAQALGISLDTVGSRLHRARQKLAPILAQEARDE</sequence>
<evidence type="ECO:0000259" key="6">
    <source>
        <dbReference type="Pfam" id="PF08281"/>
    </source>
</evidence>
<organism evidence="7 8">
    <name type="scientific">Amycolatopsis rhabdoformis</name>
    <dbReference type="NCBI Taxonomy" id="1448059"/>
    <lineage>
        <taxon>Bacteria</taxon>
        <taxon>Bacillati</taxon>
        <taxon>Actinomycetota</taxon>
        <taxon>Actinomycetes</taxon>
        <taxon>Pseudonocardiales</taxon>
        <taxon>Pseudonocardiaceae</taxon>
        <taxon>Amycolatopsis</taxon>
    </lineage>
</organism>
<dbReference type="RefSeq" id="WP_326837904.1">
    <property type="nucleotide sequence ID" value="NZ_CP142149.1"/>
</dbReference>
<protein>
    <submittedName>
        <fullName evidence="7">Sigma factor-like helix-turn-helix DNA-binding protein</fullName>
    </submittedName>
</protein>
<evidence type="ECO:0000313" key="7">
    <source>
        <dbReference type="EMBL" id="WSE35099.1"/>
    </source>
</evidence>
<name>A0ABZ1IKP1_9PSEU</name>
<feature type="region of interest" description="Disordered" evidence="5">
    <location>
        <begin position="1"/>
        <end position="21"/>
    </location>
</feature>
<evidence type="ECO:0000256" key="3">
    <source>
        <dbReference type="ARBA" id="ARBA00023082"/>
    </source>
</evidence>
<dbReference type="Gene3D" id="1.10.10.10">
    <property type="entry name" value="Winged helix-like DNA-binding domain superfamily/Winged helix DNA-binding domain"/>
    <property type="match status" value="1"/>
</dbReference>
<dbReference type="InterPro" id="IPR013324">
    <property type="entry name" value="RNA_pol_sigma_r3/r4-like"/>
</dbReference>
<evidence type="ECO:0000256" key="2">
    <source>
        <dbReference type="ARBA" id="ARBA00023015"/>
    </source>
</evidence>
<gene>
    <name evidence="7" type="ORF">VSH64_04335</name>
</gene>
<dbReference type="Pfam" id="PF08281">
    <property type="entry name" value="Sigma70_r4_2"/>
    <property type="match status" value="1"/>
</dbReference>
<dbReference type="InterPro" id="IPR036388">
    <property type="entry name" value="WH-like_DNA-bd_sf"/>
</dbReference>
<keyword evidence="2" id="KW-0805">Transcription regulation</keyword>
<evidence type="ECO:0000256" key="5">
    <source>
        <dbReference type="SAM" id="MobiDB-lite"/>
    </source>
</evidence>
<evidence type="ECO:0000313" key="8">
    <source>
        <dbReference type="Proteomes" id="UP001330812"/>
    </source>
</evidence>
<dbReference type="InterPro" id="IPR013249">
    <property type="entry name" value="RNA_pol_sigma70_r4_t2"/>
</dbReference>
<dbReference type="Proteomes" id="UP001330812">
    <property type="component" value="Chromosome"/>
</dbReference>
<keyword evidence="8" id="KW-1185">Reference proteome</keyword>
<accession>A0ABZ1IKP1</accession>
<dbReference type="SUPFAM" id="SSF88659">
    <property type="entry name" value="Sigma3 and sigma4 domains of RNA polymerase sigma factors"/>
    <property type="match status" value="1"/>
</dbReference>
<feature type="domain" description="RNA polymerase sigma factor 70 region 4 type 2" evidence="6">
    <location>
        <begin position="28"/>
        <end position="83"/>
    </location>
</feature>
<keyword evidence="3" id="KW-0731">Sigma factor</keyword>
<dbReference type="EMBL" id="CP142149">
    <property type="protein sequence ID" value="WSE35099.1"/>
    <property type="molecule type" value="Genomic_DNA"/>
</dbReference>
<proteinExistence type="inferred from homology"/>